<evidence type="ECO:0000313" key="2">
    <source>
        <dbReference type="EMBL" id="KAF4132364.1"/>
    </source>
</evidence>
<dbReference type="AlphaFoldDB" id="A0A833S363"/>
<sequence>MAEKIDDEFVAVAAAVAASHDGRRYREPSTAIWSTRACPWDSVRGSEQFCGWNRRHLWCTFATFKMTVGRIESKWTDINSPLGSSAVFDIKTCVSVALSHA</sequence>
<dbReference type="Proteomes" id="UP000704712">
    <property type="component" value="Unassembled WGS sequence"/>
</dbReference>
<protein>
    <submittedName>
        <fullName evidence="1">Uncharacterized protein</fullName>
    </submittedName>
</protein>
<dbReference type="Proteomes" id="UP000602510">
    <property type="component" value="Unassembled WGS sequence"/>
</dbReference>
<dbReference type="EMBL" id="WSZM01000176">
    <property type="protein sequence ID" value="KAF4039372.1"/>
    <property type="molecule type" value="Genomic_DNA"/>
</dbReference>
<gene>
    <name evidence="1" type="ORF">GN244_ATG08506</name>
    <name evidence="2" type="ORF">GN958_ATG18481</name>
</gene>
<keyword evidence="3" id="KW-1185">Reference proteome</keyword>
<comment type="caution">
    <text evidence="1">The sequence shown here is derived from an EMBL/GenBank/DDBJ whole genome shotgun (WGS) entry which is preliminary data.</text>
</comment>
<evidence type="ECO:0000313" key="3">
    <source>
        <dbReference type="Proteomes" id="UP000602510"/>
    </source>
</evidence>
<proteinExistence type="predicted"/>
<name>A0A833S363_PHYIN</name>
<reference evidence="1" key="1">
    <citation type="submission" date="2020-04" db="EMBL/GenBank/DDBJ databases">
        <title>Hybrid Assembly of Korean Phytophthora infestans isolates.</title>
        <authorList>
            <person name="Prokchorchik M."/>
            <person name="Lee Y."/>
            <person name="Seo J."/>
            <person name="Cho J.-H."/>
            <person name="Park Y.-E."/>
            <person name="Jang D.-C."/>
            <person name="Im J.-S."/>
            <person name="Choi J.-G."/>
            <person name="Park H.-J."/>
            <person name="Lee G.-B."/>
            <person name="Lee Y.-G."/>
            <person name="Hong S.-Y."/>
            <person name="Cho K."/>
            <person name="Sohn K.H."/>
        </authorList>
    </citation>
    <scope>NUCLEOTIDE SEQUENCE</scope>
    <source>
        <strain evidence="1">KR_1_A1</strain>
        <strain evidence="2">KR_2_A2</strain>
    </source>
</reference>
<organism evidence="1 3">
    <name type="scientific">Phytophthora infestans</name>
    <name type="common">Potato late blight agent</name>
    <name type="synonym">Botrytis infestans</name>
    <dbReference type="NCBI Taxonomy" id="4787"/>
    <lineage>
        <taxon>Eukaryota</taxon>
        <taxon>Sar</taxon>
        <taxon>Stramenopiles</taxon>
        <taxon>Oomycota</taxon>
        <taxon>Peronosporomycetes</taxon>
        <taxon>Peronosporales</taxon>
        <taxon>Peronosporaceae</taxon>
        <taxon>Phytophthora</taxon>
    </lineage>
</organism>
<dbReference type="EMBL" id="JAACNO010002552">
    <property type="protein sequence ID" value="KAF4132364.1"/>
    <property type="molecule type" value="Genomic_DNA"/>
</dbReference>
<evidence type="ECO:0000313" key="1">
    <source>
        <dbReference type="EMBL" id="KAF4039372.1"/>
    </source>
</evidence>
<accession>A0A833S363</accession>